<evidence type="ECO:0000313" key="1">
    <source>
        <dbReference type="EMBL" id="TCI04991.1"/>
    </source>
</evidence>
<keyword evidence="2" id="KW-1185">Reference proteome</keyword>
<dbReference type="SUPFAM" id="SSF52151">
    <property type="entry name" value="FabD/lysophospholipase-like"/>
    <property type="match status" value="1"/>
</dbReference>
<comment type="caution">
    <text evidence="1">The sequence shown here is derived from an EMBL/GenBank/DDBJ whole genome shotgun (WGS) entry which is preliminary data.</text>
</comment>
<dbReference type="EMBL" id="SJXE01000001">
    <property type="protein sequence ID" value="TCI04991.1"/>
    <property type="molecule type" value="Genomic_DNA"/>
</dbReference>
<evidence type="ECO:0000313" key="2">
    <source>
        <dbReference type="Proteomes" id="UP000292554"/>
    </source>
</evidence>
<name>A0ABY2AP70_9GAMM</name>
<proteinExistence type="predicted"/>
<gene>
    <name evidence="1" type="ORF">EZV61_03235</name>
</gene>
<protein>
    <submittedName>
        <fullName evidence="1">Patatin-like phospholipase family protein</fullName>
    </submittedName>
</protein>
<reference evidence="1 2" key="1">
    <citation type="submission" date="2019-02" db="EMBL/GenBank/DDBJ databases">
        <title>Corallincola luteus sp. nov., a marine bacterium isolated from surface sediment of Bohai Sea in China.</title>
        <authorList>
            <person name="Ren Q."/>
        </authorList>
    </citation>
    <scope>NUCLEOTIDE SEQUENCE [LARGE SCALE GENOMIC DNA]</scope>
    <source>
        <strain evidence="1 2">DASS28</strain>
    </source>
</reference>
<dbReference type="Proteomes" id="UP000292554">
    <property type="component" value="Unassembled WGS sequence"/>
</dbReference>
<dbReference type="InterPro" id="IPR016035">
    <property type="entry name" value="Acyl_Trfase/lysoPLipase"/>
</dbReference>
<organism evidence="1 2">
    <name type="scientific">Corallincola luteus</name>
    <dbReference type="NCBI Taxonomy" id="1775177"/>
    <lineage>
        <taxon>Bacteria</taxon>
        <taxon>Pseudomonadati</taxon>
        <taxon>Pseudomonadota</taxon>
        <taxon>Gammaproteobacteria</taxon>
        <taxon>Alteromonadales</taxon>
        <taxon>Psychromonadaceae</taxon>
        <taxon>Corallincola</taxon>
    </lineage>
</organism>
<sequence length="355" mass="39435">MLATALRVLAGKKARQHITQNGLSPDDITVLVGASGGPKWFVLAPLDCYLGGEYFRDRKTPLHLLGSSAGAFRFSCLAQNDAPAVTRRFLEGYTQLTYPKNATTNQITEISQQLLAHVFTENSIEQILNHPTMRLNVIAARAKHINSSERKALQMIGLGLTASANAVHRRLLGGFFERTIFHHPKDKADFLSVRDLPTQTVALNQSNLIDAVMASGSIPMIMEGIKNIAGARPGNYRDGGITDYHFDLPFCHDGIVLYPHFSSKTIPGWFDKGLRWRKPNPAHYDNVIMLVPSEQFIAKLPNRKIPDRKDFSTMDDHTRLKAWRMAIAESERLSDEFGNLIANPAALLAALEPLN</sequence>
<accession>A0ABY2AP70</accession>